<organism evidence="9 10">
    <name type="scientific">Paralysiella testudinis</name>
    <dbReference type="NCBI Taxonomy" id="2809020"/>
    <lineage>
        <taxon>Bacteria</taxon>
        <taxon>Pseudomonadati</taxon>
        <taxon>Pseudomonadota</taxon>
        <taxon>Betaproteobacteria</taxon>
        <taxon>Neisseriales</taxon>
        <taxon>Neisseriaceae</taxon>
        <taxon>Paralysiella</taxon>
    </lineage>
</organism>
<comment type="subcellular location">
    <subcellularLocation>
        <location evidence="4">Cytoplasm</location>
    </subcellularLocation>
</comment>
<evidence type="ECO:0000256" key="6">
    <source>
        <dbReference type="PIRSR" id="PIRSR000193-1"/>
    </source>
</evidence>
<dbReference type="InterPro" id="IPR036291">
    <property type="entry name" value="NAD(P)-bd_dom_sf"/>
</dbReference>
<dbReference type="FunFam" id="1.10.3730.10:FF:000001">
    <property type="entry name" value="Pyrroline-5-carboxylate reductase"/>
    <property type="match status" value="1"/>
</dbReference>
<keyword evidence="10" id="KW-1185">Reference proteome</keyword>
<sequence length="270" mass="28092">MTVYFLGGGNMAAAIIAGMVRHGGYAIHVVGRNAAKQQQLAERYGVAISSTLPALNADDVLVLAVKPQDMQAATAGIDTGGALVLSVAAGLTTATLSRWLGGSTRIIRIMPNTPGQVGMGMAGLYAPAHISAADKAFTETLMRTTGQVLWLPEEDDMHRIVGICGSGPAYVFYLLNALQQAAQAQGFDAAEARRLSLATFNGAVALAAAADTDFAQLQQNVTSKGGTTHEAIETFRQHHVAEAIAEGVAACVARSRALGLQFAADTQEVR</sequence>
<gene>
    <name evidence="4" type="primary">proC</name>
    <name evidence="9" type="ORF">JQU52_03880</name>
</gene>
<reference evidence="9" key="1">
    <citation type="submission" date="2021-02" db="EMBL/GenBank/DDBJ databases">
        <title>Neisseriaceae sp. 26B isolated from the cloaca of a Common Toad-headed Turtle (Mesoclemmys nasuta).</title>
        <authorList>
            <person name="Spergser J."/>
            <person name="Busse H.-J."/>
        </authorList>
    </citation>
    <scope>NUCLEOTIDE SEQUENCE</scope>
    <source>
        <strain evidence="9">26B</strain>
    </source>
</reference>
<dbReference type="Pfam" id="PF03807">
    <property type="entry name" value="F420_oxidored"/>
    <property type="match status" value="1"/>
</dbReference>
<evidence type="ECO:0000256" key="5">
    <source>
        <dbReference type="NCBIfam" id="TIGR00112"/>
    </source>
</evidence>
<dbReference type="GO" id="GO:0055129">
    <property type="term" value="P:L-proline biosynthetic process"/>
    <property type="evidence" value="ECO:0007669"/>
    <property type="project" value="UniProtKB-UniRule"/>
</dbReference>
<evidence type="ECO:0000313" key="10">
    <source>
        <dbReference type="Proteomes" id="UP000653156"/>
    </source>
</evidence>
<keyword evidence="4" id="KW-0641">Proline biosynthesis</keyword>
<dbReference type="InterPro" id="IPR008927">
    <property type="entry name" value="6-PGluconate_DH-like_C_sf"/>
</dbReference>
<dbReference type="RefSeq" id="WP_230340518.1">
    <property type="nucleotide sequence ID" value="NZ_CP069798.1"/>
</dbReference>
<dbReference type="GO" id="GO:0004735">
    <property type="term" value="F:pyrroline-5-carboxylate reductase activity"/>
    <property type="evidence" value="ECO:0007669"/>
    <property type="project" value="UniProtKB-UniRule"/>
</dbReference>
<dbReference type="SUPFAM" id="SSF51735">
    <property type="entry name" value="NAD(P)-binding Rossmann-fold domains"/>
    <property type="match status" value="1"/>
</dbReference>
<proteinExistence type="inferred from homology"/>
<dbReference type="Pfam" id="PF14748">
    <property type="entry name" value="P5CR_dimer"/>
    <property type="match status" value="1"/>
</dbReference>
<evidence type="ECO:0000256" key="1">
    <source>
        <dbReference type="ARBA" id="ARBA00005525"/>
    </source>
</evidence>
<dbReference type="AlphaFoldDB" id="A0A892ZJ75"/>
<comment type="similarity">
    <text evidence="1 4">Belongs to the pyrroline-5-carboxylate reductase family.</text>
</comment>
<dbReference type="Proteomes" id="UP000653156">
    <property type="component" value="Chromosome"/>
</dbReference>
<name>A0A892ZJ75_9NEIS</name>
<protein>
    <recommendedName>
        <fullName evidence="4 5">Pyrroline-5-carboxylate reductase</fullName>
        <shortName evidence="4">P5C reductase</shortName>
        <shortName evidence="4">P5CR</shortName>
        <ecNumber evidence="4 5">1.5.1.2</ecNumber>
    </recommendedName>
    <alternativeName>
        <fullName evidence="4">PCA reductase</fullName>
    </alternativeName>
</protein>
<dbReference type="PANTHER" id="PTHR11645:SF0">
    <property type="entry name" value="PYRROLINE-5-CARBOXYLATE REDUCTASE 3"/>
    <property type="match status" value="1"/>
</dbReference>
<evidence type="ECO:0000256" key="2">
    <source>
        <dbReference type="ARBA" id="ARBA00022857"/>
    </source>
</evidence>
<dbReference type="PIRSF" id="PIRSF000193">
    <property type="entry name" value="Pyrrol-5-carb_rd"/>
    <property type="match status" value="1"/>
</dbReference>
<feature type="binding site" evidence="6">
    <location>
        <begin position="64"/>
        <end position="67"/>
    </location>
    <ligand>
        <name>NADP(+)</name>
        <dbReference type="ChEBI" id="CHEBI:58349"/>
    </ligand>
</feature>
<keyword evidence="3 4" id="KW-0560">Oxidoreductase</keyword>
<feature type="binding site" evidence="6">
    <location>
        <begin position="6"/>
        <end position="11"/>
    </location>
    <ligand>
        <name>NADP(+)</name>
        <dbReference type="ChEBI" id="CHEBI:58349"/>
    </ligand>
</feature>
<comment type="catalytic activity">
    <reaction evidence="4">
        <text>L-proline + NADP(+) = (S)-1-pyrroline-5-carboxylate + NADPH + 2 H(+)</text>
        <dbReference type="Rhea" id="RHEA:14109"/>
        <dbReference type="ChEBI" id="CHEBI:15378"/>
        <dbReference type="ChEBI" id="CHEBI:17388"/>
        <dbReference type="ChEBI" id="CHEBI:57783"/>
        <dbReference type="ChEBI" id="CHEBI:58349"/>
        <dbReference type="ChEBI" id="CHEBI:60039"/>
        <dbReference type="EC" id="1.5.1.2"/>
    </reaction>
</comment>
<dbReference type="PANTHER" id="PTHR11645">
    <property type="entry name" value="PYRROLINE-5-CARBOXYLATE REDUCTASE"/>
    <property type="match status" value="1"/>
</dbReference>
<feature type="domain" description="Pyrroline-5-carboxylate reductase dimerisation" evidence="8">
    <location>
        <begin position="154"/>
        <end position="258"/>
    </location>
</feature>
<dbReference type="HAMAP" id="MF_01925">
    <property type="entry name" value="P5C_reductase"/>
    <property type="match status" value="1"/>
</dbReference>
<dbReference type="EC" id="1.5.1.2" evidence="4 5"/>
<evidence type="ECO:0000256" key="4">
    <source>
        <dbReference type="HAMAP-Rule" id="MF_01925"/>
    </source>
</evidence>
<evidence type="ECO:0000256" key="3">
    <source>
        <dbReference type="ARBA" id="ARBA00023002"/>
    </source>
</evidence>
<dbReference type="Gene3D" id="3.40.50.720">
    <property type="entry name" value="NAD(P)-binding Rossmann-like Domain"/>
    <property type="match status" value="1"/>
</dbReference>
<feature type="domain" description="Pyrroline-5-carboxylate reductase catalytic N-terminal" evidence="7">
    <location>
        <begin position="3"/>
        <end position="90"/>
    </location>
</feature>
<comment type="catalytic activity">
    <reaction evidence="4">
        <text>L-proline + NAD(+) = (S)-1-pyrroline-5-carboxylate + NADH + 2 H(+)</text>
        <dbReference type="Rhea" id="RHEA:14105"/>
        <dbReference type="ChEBI" id="CHEBI:15378"/>
        <dbReference type="ChEBI" id="CHEBI:17388"/>
        <dbReference type="ChEBI" id="CHEBI:57540"/>
        <dbReference type="ChEBI" id="CHEBI:57945"/>
        <dbReference type="ChEBI" id="CHEBI:60039"/>
        <dbReference type="EC" id="1.5.1.2"/>
    </reaction>
</comment>
<evidence type="ECO:0000259" key="7">
    <source>
        <dbReference type="Pfam" id="PF03807"/>
    </source>
</evidence>
<evidence type="ECO:0000313" key="9">
    <source>
        <dbReference type="EMBL" id="QRQ83261.1"/>
    </source>
</evidence>
<dbReference type="KEGG" id="ptes:JQU52_03880"/>
<dbReference type="GO" id="GO:0005737">
    <property type="term" value="C:cytoplasm"/>
    <property type="evidence" value="ECO:0007669"/>
    <property type="project" value="UniProtKB-SubCell"/>
</dbReference>
<dbReference type="InterPro" id="IPR028939">
    <property type="entry name" value="P5C_Rdtase_cat_N"/>
</dbReference>
<comment type="function">
    <text evidence="4">Catalyzes the reduction of 1-pyrroline-5-carboxylate (PCA) to L-proline.</text>
</comment>
<keyword evidence="4" id="KW-0963">Cytoplasm</keyword>
<accession>A0A892ZJ75</accession>
<keyword evidence="2 4" id="KW-0521">NADP</keyword>
<comment type="pathway">
    <text evidence="4">Amino-acid biosynthesis; L-proline biosynthesis; L-proline from L-glutamate 5-semialdehyde: step 1/1.</text>
</comment>
<dbReference type="NCBIfam" id="TIGR00112">
    <property type="entry name" value="proC"/>
    <property type="match status" value="1"/>
</dbReference>
<dbReference type="InterPro" id="IPR000304">
    <property type="entry name" value="Pyrroline-COOH_reductase"/>
</dbReference>
<dbReference type="EMBL" id="CP069798">
    <property type="protein sequence ID" value="QRQ83261.1"/>
    <property type="molecule type" value="Genomic_DNA"/>
</dbReference>
<evidence type="ECO:0000259" key="8">
    <source>
        <dbReference type="Pfam" id="PF14748"/>
    </source>
</evidence>
<dbReference type="InterPro" id="IPR029036">
    <property type="entry name" value="P5CR_dimer"/>
</dbReference>
<dbReference type="UniPathway" id="UPA00098">
    <property type="reaction ID" value="UER00361"/>
</dbReference>
<dbReference type="SUPFAM" id="SSF48179">
    <property type="entry name" value="6-phosphogluconate dehydrogenase C-terminal domain-like"/>
    <property type="match status" value="1"/>
</dbReference>
<dbReference type="Gene3D" id="1.10.3730.10">
    <property type="entry name" value="ProC C-terminal domain-like"/>
    <property type="match status" value="1"/>
</dbReference>
<keyword evidence="4" id="KW-0028">Amino-acid biosynthesis</keyword>